<keyword evidence="3" id="KW-1185">Reference proteome</keyword>
<keyword evidence="1" id="KW-0812">Transmembrane</keyword>
<reference evidence="2 3" key="1">
    <citation type="submission" date="2023-02" db="EMBL/GenBank/DDBJ databases">
        <title>Oceanobacillus kimchii IFOP_LL358 isolated form Alexandrium catenella lab strain.</title>
        <authorList>
            <person name="Gajardo G."/>
            <person name="Ueki S."/>
            <person name="Maruyama F."/>
        </authorList>
    </citation>
    <scope>NUCLEOTIDE SEQUENCE [LARGE SCALE GENOMIC DNA]</scope>
    <source>
        <strain evidence="2 3">IFOP_LL358</strain>
    </source>
</reference>
<keyword evidence="1" id="KW-0472">Membrane</keyword>
<accession>A0ABQ5TG14</accession>
<gene>
    <name evidence="2" type="ORF">MACH08_04300</name>
</gene>
<evidence type="ECO:0000313" key="2">
    <source>
        <dbReference type="EMBL" id="GLO64646.1"/>
    </source>
</evidence>
<keyword evidence="1" id="KW-1133">Transmembrane helix</keyword>
<feature type="transmembrane region" description="Helical" evidence="1">
    <location>
        <begin position="97"/>
        <end position="117"/>
    </location>
</feature>
<dbReference type="RefSeq" id="WP_069686144.1">
    <property type="nucleotide sequence ID" value="NZ_BSKO01000001.1"/>
</dbReference>
<comment type="caution">
    <text evidence="2">The sequence shown here is derived from an EMBL/GenBank/DDBJ whole genome shotgun (WGS) entry which is preliminary data.</text>
</comment>
<protein>
    <submittedName>
        <fullName evidence="2">Uncharacterized protein</fullName>
    </submittedName>
</protein>
<dbReference type="EMBL" id="BSKO01000001">
    <property type="protein sequence ID" value="GLO64646.1"/>
    <property type="molecule type" value="Genomic_DNA"/>
</dbReference>
<evidence type="ECO:0000313" key="3">
    <source>
        <dbReference type="Proteomes" id="UP001275436"/>
    </source>
</evidence>
<name>A0ABQ5TG14_9BACI</name>
<feature type="transmembrane region" description="Helical" evidence="1">
    <location>
        <begin position="75"/>
        <end position="91"/>
    </location>
</feature>
<sequence>MSIKLKRNTGMMGGATRIIVKADSKKLTSLKQNEETLVDLPEEQAKITANQWFLGSKPTSVKDGDNVVVRMNNSALLLYIISMVALFTGLFTSNLIILIIGIVLIFITTIFAIKNWFVVNVES</sequence>
<dbReference type="Proteomes" id="UP001275436">
    <property type="component" value="Unassembled WGS sequence"/>
</dbReference>
<organism evidence="2 3">
    <name type="scientific">Oceanobacillus kimchii</name>
    <dbReference type="NCBI Taxonomy" id="746691"/>
    <lineage>
        <taxon>Bacteria</taxon>
        <taxon>Bacillati</taxon>
        <taxon>Bacillota</taxon>
        <taxon>Bacilli</taxon>
        <taxon>Bacillales</taxon>
        <taxon>Bacillaceae</taxon>
        <taxon>Oceanobacillus</taxon>
    </lineage>
</organism>
<evidence type="ECO:0000256" key="1">
    <source>
        <dbReference type="SAM" id="Phobius"/>
    </source>
</evidence>
<proteinExistence type="predicted"/>